<dbReference type="EC" id="5.3.99.3" evidence="6"/>
<keyword evidence="9" id="KW-0644">Prostaglandin metabolism</keyword>
<reference evidence="31" key="1">
    <citation type="submission" date="2025-08" db="UniProtKB">
        <authorList>
            <consortium name="Ensembl"/>
        </authorList>
    </citation>
    <scope>IDENTIFICATION</scope>
</reference>
<comment type="pathway">
    <text evidence="4">Lipid metabolism; prostaglandin biosynthesis.</text>
</comment>
<evidence type="ECO:0000256" key="28">
    <source>
        <dbReference type="ARBA" id="ARBA00042173"/>
    </source>
</evidence>
<evidence type="ECO:0000256" key="13">
    <source>
        <dbReference type="ARBA" id="ARBA00022692"/>
    </source>
</evidence>
<evidence type="ECO:0000256" key="3">
    <source>
        <dbReference type="ARBA" id="ARBA00004556"/>
    </source>
</evidence>
<evidence type="ECO:0000256" key="25">
    <source>
        <dbReference type="ARBA" id="ARBA00039926"/>
    </source>
</evidence>
<evidence type="ECO:0000256" key="24">
    <source>
        <dbReference type="ARBA" id="ARBA00036848"/>
    </source>
</evidence>
<evidence type="ECO:0000256" key="12">
    <source>
        <dbReference type="ARBA" id="ARBA00022679"/>
    </source>
</evidence>
<evidence type="ECO:0000256" key="20">
    <source>
        <dbReference type="ARBA" id="ARBA00023235"/>
    </source>
</evidence>
<feature type="transmembrane region" description="Helical" evidence="30">
    <location>
        <begin position="124"/>
        <end position="142"/>
    </location>
</feature>
<dbReference type="GO" id="GO:0004364">
    <property type="term" value="F:glutathione transferase activity"/>
    <property type="evidence" value="ECO:0007669"/>
    <property type="project" value="UniProtKB-EC"/>
</dbReference>
<evidence type="ECO:0000256" key="21">
    <source>
        <dbReference type="ARBA" id="ARBA00023931"/>
    </source>
</evidence>
<dbReference type="InterPro" id="IPR040162">
    <property type="entry name" value="MGST1-like"/>
</dbReference>
<keyword evidence="18 30" id="KW-0472">Membrane</keyword>
<feature type="transmembrane region" description="Helical" evidence="30">
    <location>
        <begin position="99"/>
        <end position="117"/>
    </location>
</feature>
<evidence type="ECO:0000256" key="22">
    <source>
        <dbReference type="ARBA" id="ARBA00036040"/>
    </source>
</evidence>
<evidence type="ECO:0000256" key="9">
    <source>
        <dbReference type="ARBA" id="ARBA00022501"/>
    </source>
</evidence>
<comment type="catalytic activity">
    <reaction evidence="22">
        <text>prostaglandin G2 = (15S)-15-hydroperoxy-prostaglandin E2</text>
        <dbReference type="Rhea" id="RHEA:64364"/>
        <dbReference type="ChEBI" id="CHEBI:82629"/>
        <dbReference type="ChEBI" id="CHEBI:152564"/>
    </reaction>
    <physiologicalReaction direction="left-to-right" evidence="22">
        <dbReference type="Rhea" id="RHEA:64365"/>
    </physiologicalReaction>
</comment>
<dbReference type="PANTHER" id="PTHR10689">
    <property type="entry name" value="MICROSOMAL GLUTATHIONE S-TRANSFERASE 1"/>
    <property type="match status" value="1"/>
</dbReference>
<evidence type="ECO:0000256" key="7">
    <source>
        <dbReference type="ARBA" id="ARBA00012452"/>
    </source>
</evidence>
<dbReference type="Ensembl" id="ENSSRHT00000028763.1">
    <property type="protein sequence ID" value="ENSSRHP00000027939.1"/>
    <property type="gene ID" value="ENSSRHG00000014531.1"/>
</dbReference>
<evidence type="ECO:0000256" key="26">
    <source>
        <dbReference type="ARBA" id="ARBA00041613"/>
    </source>
</evidence>
<dbReference type="GO" id="GO:0050220">
    <property type="term" value="F:prostaglandin-E synthase activity"/>
    <property type="evidence" value="ECO:0007669"/>
    <property type="project" value="UniProtKB-EC"/>
</dbReference>
<evidence type="ECO:0000256" key="16">
    <source>
        <dbReference type="ARBA" id="ARBA00023002"/>
    </source>
</evidence>
<evidence type="ECO:0000256" key="1">
    <source>
        <dbReference type="ARBA" id="ARBA00001955"/>
    </source>
</evidence>
<evidence type="ECO:0000256" key="17">
    <source>
        <dbReference type="ARBA" id="ARBA00023098"/>
    </source>
</evidence>
<evidence type="ECO:0000256" key="10">
    <source>
        <dbReference type="ARBA" id="ARBA00022516"/>
    </source>
</evidence>
<keyword evidence="20" id="KW-0413">Isomerase</keyword>
<evidence type="ECO:0000256" key="2">
    <source>
        <dbReference type="ARBA" id="ARBA00004141"/>
    </source>
</evidence>
<keyword evidence="19" id="KW-0275">Fatty acid biosynthesis</keyword>
<dbReference type="SUPFAM" id="SSF161084">
    <property type="entry name" value="MAPEG domain-like"/>
    <property type="match status" value="1"/>
</dbReference>
<keyword evidence="32" id="KW-1185">Reference proteome</keyword>
<keyword evidence="13 30" id="KW-0812">Transmembrane</keyword>
<comment type="similarity">
    <text evidence="5">Belongs to the MAPEG family.</text>
</comment>
<proteinExistence type="inferred from homology"/>
<keyword evidence="15 30" id="KW-1133">Transmembrane helix</keyword>
<dbReference type="GO" id="GO:0016020">
    <property type="term" value="C:membrane"/>
    <property type="evidence" value="ECO:0007669"/>
    <property type="project" value="UniProtKB-SubCell"/>
</dbReference>
<evidence type="ECO:0000256" key="30">
    <source>
        <dbReference type="SAM" id="Phobius"/>
    </source>
</evidence>
<dbReference type="PANTHER" id="PTHR10689:SF9">
    <property type="entry name" value="PROSTAGLANDIN E SYNTHASE"/>
    <property type="match status" value="1"/>
</dbReference>
<comment type="function">
    <text evidence="29">Terminal enzyme of the cyclooxygenase (COX)-2-mediated prostaglandin E2 (PGE2) biosynthetic pathway. Catalyzes the glutathione-dependent oxidoreduction of prostaglandin endoperoxide H2 (PGH2) to prostaglandin E2 (PGE2) in response to inflammatory stimuli. Plays a key role in inflammation response, fever and pain. Also catalyzes the oxidoreduction of endocannabinoids into prostaglandin glycerol esters and PGG2 into 15-hydroperoxy-PGE2. In addition, displays low glutathione transferase and glutathione-dependent peroxidase activities, toward 1-chloro-2,4-dinitrobenzene and 5-hydroperoxyicosatetraenoic acid (5-HPETE), respectively.</text>
</comment>
<keyword evidence="8" id="KW-0963">Cytoplasm</keyword>
<evidence type="ECO:0000256" key="11">
    <source>
        <dbReference type="ARBA" id="ARBA00022585"/>
    </source>
</evidence>
<sequence>TGMLGSDVLLCFIFYSTLLILKMYIIAIFTGQVRLRKKAFANPEDADRHGGVQFCRTDPYVERCRRAHVNDMENILPFLFLGAVYSMTGPSYAVARLHFLVFFLGRVLHSIAYLLALKAPTRSFAYVIAQVPCVSMAIQILMEVASFA</sequence>
<comment type="catalytic activity">
    <reaction evidence="21">
        <text>prostaglandin H2 = prostaglandin E2</text>
        <dbReference type="Rhea" id="RHEA:12893"/>
        <dbReference type="ChEBI" id="CHEBI:57405"/>
        <dbReference type="ChEBI" id="CHEBI:606564"/>
        <dbReference type="EC" id="5.3.99.3"/>
    </reaction>
    <physiologicalReaction direction="left-to-right" evidence="21">
        <dbReference type="Rhea" id="RHEA:12894"/>
    </physiologicalReaction>
</comment>
<dbReference type="InterPro" id="IPR001129">
    <property type="entry name" value="Membr-assoc_MAPEG"/>
</dbReference>
<keyword evidence="12" id="KW-0808">Transferase</keyword>
<keyword evidence="14" id="KW-0276">Fatty acid metabolism</keyword>
<dbReference type="Pfam" id="PF01124">
    <property type="entry name" value="MAPEG"/>
    <property type="match status" value="1"/>
</dbReference>
<dbReference type="InterPro" id="IPR023352">
    <property type="entry name" value="MAPEG-like_dom_sf"/>
</dbReference>
<reference evidence="31" key="2">
    <citation type="submission" date="2025-09" db="UniProtKB">
        <authorList>
            <consortium name="Ensembl"/>
        </authorList>
    </citation>
    <scope>IDENTIFICATION</scope>
</reference>
<organism evidence="31 32">
    <name type="scientific">Sinocyclocheilus rhinocerous</name>
    <dbReference type="NCBI Taxonomy" id="307959"/>
    <lineage>
        <taxon>Eukaryota</taxon>
        <taxon>Metazoa</taxon>
        <taxon>Chordata</taxon>
        <taxon>Craniata</taxon>
        <taxon>Vertebrata</taxon>
        <taxon>Euteleostomi</taxon>
        <taxon>Actinopterygii</taxon>
        <taxon>Neopterygii</taxon>
        <taxon>Teleostei</taxon>
        <taxon>Ostariophysi</taxon>
        <taxon>Cypriniformes</taxon>
        <taxon>Cyprinidae</taxon>
        <taxon>Cyprininae</taxon>
        <taxon>Sinocyclocheilus</taxon>
    </lineage>
</organism>
<evidence type="ECO:0000256" key="27">
    <source>
        <dbReference type="ARBA" id="ARBA00042011"/>
    </source>
</evidence>
<keyword evidence="17" id="KW-0443">Lipid metabolism</keyword>
<feature type="transmembrane region" description="Helical" evidence="30">
    <location>
        <begin position="75"/>
        <end position="93"/>
    </location>
</feature>
<comment type="cofactor">
    <cofactor evidence="1">
        <name>glutathione</name>
        <dbReference type="ChEBI" id="CHEBI:57925"/>
    </cofactor>
</comment>
<evidence type="ECO:0000256" key="14">
    <source>
        <dbReference type="ARBA" id="ARBA00022832"/>
    </source>
</evidence>
<feature type="transmembrane region" description="Helical" evidence="30">
    <location>
        <begin position="12"/>
        <end position="30"/>
    </location>
</feature>
<comment type="catalytic activity">
    <reaction evidence="23">
        <text>2-glyceryl-prostaglandin H2 = 2-glyceryl-prostaglandin E2</text>
        <dbReference type="Rhea" id="RHEA:53324"/>
        <dbReference type="ChEBI" id="CHEBI:85166"/>
        <dbReference type="ChEBI" id="CHEBI:137172"/>
    </reaction>
    <physiologicalReaction direction="left-to-right" evidence="23">
        <dbReference type="Rhea" id="RHEA:53325"/>
    </physiologicalReaction>
</comment>
<dbReference type="Gene3D" id="1.20.120.550">
    <property type="entry name" value="Membrane associated eicosanoid/glutathione metabolism-like domain"/>
    <property type="match status" value="1"/>
</dbReference>
<dbReference type="AlphaFoldDB" id="A0A673HNP1"/>
<dbReference type="EC" id="2.5.1.18" evidence="7"/>
<evidence type="ECO:0000256" key="19">
    <source>
        <dbReference type="ARBA" id="ARBA00023160"/>
    </source>
</evidence>
<dbReference type="GO" id="GO:0001516">
    <property type="term" value="P:prostaglandin biosynthetic process"/>
    <property type="evidence" value="ECO:0007669"/>
    <property type="project" value="UniProtKB-KW"/>
</dbReference>
<evidence type="ECO:0000256" key="18">
    <source>
        <dbReference type="ARBA" id="ARBA00023136"/>
    </source>
</evidence>
<accession>A0A673HNP1</accession>
<evidence type="ECO:0000256" key="8">
    <source>
        <dbReference type="ARBA" id="ARBA00022490"/>
    </source>
</evidence>
<keyword evidence="11" id="KW-0643">Prostaglandin biosynthesis</keyword>
<dbReference type="Proteomes" id="UP000472270">
    <property type="component" value="Unassembled WGS sequence"/>
</dbReference>
<evidence type="ECO:0000313" key="32">
    <source>
        <dbReference type="Proteomes" id="UP000472270"/>
    </source>
</evidence>
<dbReference type="GO" id="GO:0048471">
    <property type="term" value="C:perinuclear region of cytoplasm"/>
    <property type="evidence" value="ECO:0007669"/>
    <property type="project" value="UniProtKB-SubCell"/>
</dbReference>
<evidence type="ECO:0000256" key="4">
    <source>
        <dbReference type="ARBA" id="ARBA00004702"/>
    </source>
</evidence>
<evidence type="ECO:0000313" key="31">
    <source>
        <dbReference type="Ensembl" id="ENSSRHP00000027939.1"/>
    </source>
</evidence>
<evidence type="ECO:0000256" key="15">
    <source>
        <dbReference type="ARBA" id="ARBA00022989"/>
    </source>
</evidence>
<keyword evidence="10" id="KW-0444">Lipid biosynthesis</keyword>
<comment type="catalytic activity">
    <reaction evidence="24">
        <text>(5S)-hydroperoxy-(6E,8Z,11Z,14Z)-eicosatetraenoate + 2 glutathione = (5S)-hydroxy-(6E,8Z,11Z,14Z)-eicosatetraenoate + glutathione disulfide + H2O</text>
        <dbReference type="Rhea" id="RHEA:48620"/>
        <dbReference type="ChEBI" id="CHEBI:15377"/>
        <dbReference type="ChEBI" id="CHEBI:57450"/>
        <dbReference type="ChEBI" id="CHEBI:57925"/>
        <dbReference type="ChEBI" id="CHEBI:58297"/>
        <dbReference type="ChEBI" id="CHEBI:90632"/>
    </reaction>
</comment>
<evidence type="ECO:0000256" key="5">
    <source>
        <dbReference type="ARBA" id="ARBA00010459"/>
    </source>
</evidence>
<comment type="subcellular location">
    <subcellularLocation>
        <location evidence="3">Cytoplasm</location>
        <location evidence="3">Perinuclear region</location>
    </subcellularLocation>
    <subcellularLocation>
        <location evidence="2">Membrane</location>
        <topology evidence="2">Multi-pass membrane protein</topology>
    </subcellularLocation>
</comment>
<evidence type="ECO:0000256" key="6">
    <source>
        <dbReference type="ARBA" id="ARBA00012203"/>
    </source>
</evidence>
<gene>
    <name evidence="31" type="primary">LOC107710751</name>
</gene>
<dbReference type="FunFam" id="1.20.120.550:FF:000002">
    <property type="entry name" value="Microsomal glutathione S-transferase 1"/>
    <property type="match status" value="1"/>
</dbReference>
<evidence type="ECO:0000256" key="29">
    <source>
        <dbReference type="ARBA" id="ARBA00054772"/>
    </source>
</evidence>
<dbReference type="GO" id="GO:0016491">
    <property type="term" value="F:oxidoreductase activity"/>
    <property type="evidence" value="ECO:0007669"/>
    <property type="project" value="UniProtKB-KW"/>
</dbReference>
<protein>
    <recommendedName>
        <fullName evidence="25">Prostaglandin E synthase</fullName>
        <ecNumber evidence="7">2.5.1.18</ecNumber>
        <ecNumber evidence="6">5.3.99.3</ecNumber>
    </recommendedName>
    <alternativeName>
        <fullName evidence="28">Glutathione peroxidase PTGES</fullName>
    </alternativeName>
    <alternativeName>
        <fullName evidence="27">Glutathione transferase PTGES</fullName>
    </alternativeName>
    <alternativeName>
        <fullName evidence="26">Microsomal prostaglandin E synthase 1</fullName>
    </alternativeName>
</protein>
<evidence type="ECO:0000256" key="23">
    <source>
        <dbReference type="ARBA" id="ARBA00036805"/>
    </source>
</evidence>
<keyword evidence="16" id="KW-0560">Oxidoreductase</keyword>
<name>A0A673HNP1_9TELE</name>